<dbReference type="AlphaFoldDB" id="A0A8X7UBC5"/>
<dbReference type="InterPro" id="IPR001680">
    <property type="entry name" value="WD40_rpt"/>
</dbReference>
<keyword evidence="2 6" id="KW-0853">WD repeat</keyword>
<evidence type="ECO:0000256" key="2">
    <source>
        <dbReference type="ARBA" id="ARBA00022574"/>
    </source>
</evidence>
<dbReference type="PROSITE" id="PS50294">
    <property type="entry name" value="WD_REPEATS_REGION"/>
    <property type="match status" value="1"/>
</dbReference>
<dbReference type="SUPFAM" id="SSF50978">
    <property type="entry name" value="WD40 repeat-like"/>
    <property type="match status" value="1"/>
</dbReference>
<keyword evidence="4" id="KW-0805">Transcription regulation</keyword>
<evidence type="ECO:0000256" key="3">
    <source>
        <dbReference type="ARBA" id="ARBA00022737"/>
    </source>
</evidence>
<accession>A0A8X7UBC5</accession>
<evidence type="ECO:0000313" key="7">
    <source>
        <dbReference type="EMBL" id="KAG2271201.1"/>
    </source>
</evidence>
<comment type="caution">
    <text evidence="7">The sequence shown here is derived from an EMBL/GenBank/DDBJ whole genome shotgun (WGS) entry which is preliminary data.</text>
</comment>
<keyword evidence="5" id="KW-0804">Transcription</keyword>
<evidence type="ECO:0000256" key="4">
    <source>
        <dbReference type="ARBA" id="ARBA00023015"/>
    </source>
</evidence>
<dbReference type="PANTHER" id="PTHR10253">
    <property type="entry name" value="POLYCOMB PROTEIN"/>
    <property type="match status" value="1"/>
</dbReference>
<organism evidence="7 8">
    <name type="scientific">Brassica carinata</name>
    <name type="common">Ethiopian mustard</name>
    <name type="synonym">Abyssinian cabbage</name>
    <dbReference type="NCBI Taxonomy" id="52824"/>
    <lineage>
        <taxon>Eukaryota</taxon>
        <taxon>Viridiplantae</taxon>
        <taxon>Streptophyta</taxon>
        <taxon>Embryophyta</taxon>
        <taxon>Tracheophyta</taxon>
        <taxon>Spermatophyta</taxon>
        <taxon>Magnoliopsida</taxon>
        <taxon>eudicotyledons</taxon>
        <taxon>Gunneridae</taxon>
        <taxon>Pentapetalae</taxon>
        <taxon>rosids</taxon>
        <taxon>malvids</taxon>
        <taxon>Brassicales</taxon>
        <taxon>Brassicaceae</taxon>
        <taxon>Brassiceae</taxon>
        <taxon>Brassica</taxon>
    </lineage>
</organism>
<reference evidence="7 8" key="1">
    <citation type="submission" date="2020-02" db="EMBL/GenBank/DDBJ databases">
        <authorList>
            <person name="Ma Q."/>
            <person name="Huang Y."/>
            <person name="Song X."/>
            <person name="Pei D."/>
        </authorList>
    </citation>
    <scope>NUCLEOTIDE SEQUENCE [LARGE SCALE GENOMIC DNA]</scope>
    <source>
        <strain evidence="7">Sxm20200214</strain>
        <tissue evidence="7">Leaf</tissue>
    </source>
</reference>
<dbReference type="Gene3D" id="2.130.10.10">
    <property type="entry name" value="YVTN repeat-like/Quinoprotein amine dehydrogenase"/>
    <property type="match status" value="1"/>
</dbReference>
<gene>
    <name evidence="7" type="ORF">Bca52824_065756</name>
</gene>
<keyword evidence="8" id="KW-1185">Reference proteome</keyword>
<evidence type="ECO:0000256" key="6">
    <source>
        <dbReference type="PROSITE-ProRule" id="PRU00221"/>
    </source>
</evidence>
<keyword evidence="3" id="KW-0677">Repeat</keyword>
<sequence length="425" mass="48265">MWKKEGMTQLHKKLYKVTKRIQQGMTPLYSVVFNFIDDRFYNYFVSAGGNGINMCICLEDGDISPLHSYTDEDEESFYTASWACDVERNPFVVAGGFNGRIRVINVNDKMVHKTLVGHEGPVNEIRTHPMKPQLVLSASKDGSVRLWNIETGICILVFAGTGGHRSEVLSVDFHPSDMTRFVSCDMEATTKIWSMTESWKYVEMSFTWKDDQKTFPTQVVQFPVFTASDRSNLLNCNRWYGDNIFSKGDACDIRLWLPQLKENSPGEGDFYVRLVYAIPDSYHRIIKFSCDLSMKFVSIGNDKGDIYVWDLKSFPPVLVTVLSHYKSKSLIRQTAMSTDGTSDDLGKLSAGNNNNGFKYDTTHNNNKAAHNNSSSHRFQLLFDSPQFDMASFDYRDDMSMPGVVEDGWYAAEAAKCIHMVLSFGE</sequence>
<evidence type="ECO:0000256" key="5">
    <source>
        <dbReference type="ARBA" id="ARBA00023163"/>
    </source>
</evidence>
<evidence type="ECO:0000256" key="1">
    <source>
        <dbReference type="ARBA" id="ARBA00008075"/>
    </source>
</evidence>
<dbReference type="OrthoDB" id="7318948at2759"/>
<evidence type="ECO:0000313" key="8">
    <source>
        <dbReference type="Proteomes" id="UP000886595"/>
    </source>
</evidence>
<comment type="similarity">
    <text evidence="1">Belongs to the WD repeat ESC family.</text>
</comment>
<dbReference type="InterPro" id="IPR036322">
    <property type="entry name" value="WD40_repeat_dom_sf"/>
</dbReference>
<feature type="repeat" description="WD" evidence="6">
    <location>
        <begin position="161"/>
        <end position="195"/>
    </location>
</feature>
<proteinExistence type="inferred from homology"/>
<protein>
    <recommendedName>
        <fullName evidence="9">Fertilization-independent endosperm protein</fullName>
    </recommendedName>
</protein>
<dbReference type="Proteomes" id="UP000886595">
    <property type="component" value="Unassembled WGS sequence"/>
</dbReference>
<dbReference type="SMART" id="SM00320">
    <property type="entry name" value="WD40"/>
    <property type="match status" value="3"/>
</dbReference>
<dbReference type="Pfam" id="PF00400">
    <property type="entry name" value="WD40"/>
    <property type="match status" value="2"/>
</dbReference>
<name>A0A8X7UBC5_BRACI</name>
<dbReference type="PROSITE" id="PS00678">
    <property type="entry name" value="WD_REPEATS_1"/>
    <property type="match status" value="1"/>
</dbReference>
<dbReference type="EMBL" id="JAAMPC010000013">
    <property type="protein sequence ID" value="KAG2271201.1"/>
    <property type="molecule type" value="Genomic_DNA"/>
</dbReference>
<dbReference type="InterPro" id="IPR051243">
    <property type="entry name" value="PcG_WD-repeat"/>
</dbReference>
<feature type="repeat" description="WD" evidence="6">
    <location>
        <begin position="115"/>
        <end position="157"/>
    </location>
</feature>
<dbReference type="InterPro" id="IPR019775">
    <property type="entry name" value="WD40_repeat_CS"/>
</dbReference>
<dbReference type="PROSITE" id="PS50082">
    <property type="entry name" value="WD_REPEATS_2"/>
    <property type="match status" value="2"/>
</dbReference>
<evidence type="ECO:0008006" key="9">
    <source>
        <dbReference type="Google" id="ProtNLM"/>
    </source>
</evidence>
<dbReference type="InterPro" id="IPR015943">
    <property type="entry name" value="WD40/YVTN_repeat-like_dom_sf"/>
</dbReference>